<feature type="region of interest" description="Disordered" evidence="1">
    <location>
        <begin position="34"/>
        <end position="73"/>
    </location>
</feature>
<evidence type="ECO:0000256" key="1">
    <source>
        <dbReference type="SAM" id="MobiDB-lite"/>
    </source>
</evidence>
<feature type="compositionally biased region" description="Polar residues" evidence="1">
    <location>
        <begin position="34"/>
        <end position="54"/>
    </location>
</feature>
<proteinExistence type="predicted"/>
<protein>
    <submittedName>
        <fullName evidence="2">Endoplasmic reticulum-Golgi intermediate compartment protein 3</fullName>
    </submittedName>
</protein>
<organism evidence="2">
    <name type="scientific">Rhizophora mucronata</name>
    <name type="common">Asiatic mangrove</name>
    <dbReference type="NCBI Taxonomy" id="61149"/>
    <lineage>
        <taxon>Eukaryota</taxon>
        <taxon>Viridiplantae</taxon>
        <taxon>Streptophyta</taxon>
        <taxon>Embryophyta</taxon>
        <taxon>Tracheophyta</taxon>
        <taxon>Spermatophyta</taxon>
        <taxon>Magnoliopsida</taxon>
        <taxon>eudicotyledons</taxon>
        <taxon>Gunneridae</taxon>
        <taxon>Pentapetalae</taxon>
        <taxon>rosids</taxon>
        <taxon>fabids</taxon>
        <taxon>Malpighiales</taxon>
        <taxon>Rhizophoraceae</taxon>
        <taxon>Rhizophora</taxon>
    </lineage>
</organism>
<name>A0A2P2K297_RHIMU</name>
<sequence>MKNSPFLERVFCPWWNKCEGYRETQNRCLQNKKAQLTSPKGSNVSALNVCTSHRSSNKKEKKNLDREKKEDNMEQEKIISLIICSRQMT</sequence>
<accession>A0A2P2K297</accession>
<dbReference type="EMBL" id="GGEC01019348">
    <property type="protein sequence ID" value="MBW99831.1"/>
    <property type="molecule type" value="Transcribed_RNA"/>
</dbReference>
<dbReference type="AlphaFoldDB" id="A0A2P2K297"/>
<reference evidence="2" key="1">
    <citation type="submission" date="2018-02" db="EMBL/GenBank/DDBJ databases">
        <title>Rhizophora mucronata_Transcriptome.</title>
        <authorList>
            <person name="Meera S.P."/>
            <person name="Sreeshan A."/>
            <person name="Augustine A."/>
        </authorList>
    </citation>
    <scope>NUCLEOTIDE SEQUENCE</scope>
    <source>
        <tissue evidence="2">Leaf</tissue>
    </source>
</reference>
<evidence type="ECO:0000313" key="2">
    <source>
        <dbReference type="EMBL" id="MBW99831.1"/>
    </source>
</evidence>
<feature type="compositionally biased region" description="Basic and acidic residues" evidence="1">
    <location>
        <begin position="62"/>
        <end position="73"/>
    </location>
</feature>